<protein>
    <submittedName>
        <fullName evidence="2">Uncharacterized protein</fullName>
    </submittedName>
</protein>
<evidence type="ECO:0000256" key="1">
    <source>
        <dbReference type="SAM" id="MobiDB-lite"/>
    </source>
</evidence>
<evidence type="ECO:0000313" key="2">
    <source>
        <dbReference type="EMBL" id="KAL0058325.1"/>
    </source>
</evidence>
<name>A0ABR2ZAL7_9AGAR</name>
<proteinExistence type="predicted"/>
<evidence type="ECO:0000313" key="3">
    <source>
        <dbReference type="Proteomes" id="UP001437256"/>
    </source>
</evidence>
<keyword evidence="3" id="KW-1185">Reference proteome</keyword>
<reference evidence="2 3" key="1">
    <citation type="submission" date="2024-05" db="EMBL/GenBank/DDBJ databases">
        <title>A draft genome resource for the thread blight pathogen Marasmius tenuissimus strain MS-2.</title>
        <authorList>
            <person name="Yulfo-Soto G.E."/>
            <person name="Baruah I.K."/>
            <person name="Amoako-Attah I."/>
            <person name="Bukari Y."/>
            <person name="Meinhardt L.W."/>
            <person name="Bailey B.A."/>
            <person name="Cohen S.P."/>
        </authorList>
    </citation>
    <scope>NUCLEOTIDE SEQUENCE [LARGE SCALE GENOMIC DNA]</scope>
    <source>
        <strain evidence="2 3">MS-2</strain>
    </source>
</reference>
<dbReference type="Proteomes" id="UP001437256">
    <property type="component" value="Unassembled WGS sequence"/>
</dbReference>
<accession>A0ABR2ZAL7</accession>
<organism evidence="2 3">
    <name type="scientific">Marasmius tenuissimus</name>
    <dbReference type="NCBI Taxonomy" id="585030"/>
    <lineage>
        <taxon>Eukaryota</taxon>
        <taxon>Fungi</taxon>
        <taxon>Dikarya</taxon>
        <taxon>Basidiomycota</taxon>
        <taxon>Agaricomycotina</taxon>
        <taxon>Agaricomycetes</taxon>
        <taxon>Agaricomycetidae</taxon>
        <taxon>Agaricales</taxon>
        <taxon>Marasmiineae</taxon>
        <taxon>Marasmiaceae</taxon>
        <taxon>Marasmius</taxon>
    </lineage>
</organism>
<feature type="compositionally biased region" description="Basic and acidic residues" evidence="1">
    <location>
        <begin position="136"/>
        <end position="151"/>
    </location>
</feature>
<dbReference type="EMBL" id="JBBXMP010000331">
    <property type="protein sequence ID" value="KAL0058325.1"/>
    <property type="molecule type" value="Genomic_DNA"/>
</dbReference>
<feature type="region of interest" description="Disordered" evidence="1">
    <location>
        <begin position="1"/>
        <end position="151"/>
    </location>
</feature>
<feature type="compositionally biased region" description="Low complexity" evidence="1">
    <location>
        <begin position="70"/>
        <end position="86"/>
    </location>
</feature>
<feature type="compositionally biased region" description="Low complexity" evidence="1">
    <location>
        <begin position="1"/>
        <end position="18"/>
    </location>
</feature>
<comment type="caution">
    <text evidence="2">The sequence shown here is derived from an EMBL/GenBank/DDBJ whole genome shotgun (WGS) entry which is preliminary data.</text>
</comment>
<gene>
    <name evidence="2" type="ORF">AAF712_015008</name>
</gene>
<sequence>MAARASHSPTSSSATPRPADQHGPGQNLYCPRHASAFPPGMSLSHHPPTQPHRNPIYSRHNPNQPPPIQSPQSPVQSRQPPTQPRRFLSRPPVTGPPRLLLHQALFPAESSTHQRRSALPPTGPRKRVRFSSDTVVHSDTRQDSRNPMQEHQHAQWKLRTQQLIAEMEERQELQQREFLTWKRTVTDALGRT</sequence>